<dbReference type="Proteomes" id="UP000710432">
    <property type="component" value="Unassembled WGS sequence"/>
</dbReference>
<dbReference type="InterPro" id="IPR012677">
    <property type="entry name" value="Nucleotide-bd_a/b_plait_sf"/>
</dbReference>
<protein>
    <submittedName>
        <fullName evidence="7">Embryonic polyadenylate-binding protein 2</fullName>
    </submittedName>
</protein>
<comment type="subcellular location">
    <subcellularLocation>
        <location evidence="1">Cytoplasm</location>
    </subcellularLocation>
</comment>
<dbReference type="InterPro" id="IPR035979">
    <property type="entry name" value="RBD_domain_sf"/>
</dbReference>
<organism evidence="7 8">
    <name type="scientific">Microtus ochrogaster</name>
    <name type="common">Prairie vole</name>
    <dbReference type="NCBI Taxonomy" id="79684"/>
    <lineage>
        <taxon>Eukaryota</taxon>
        <taxon>Metazoa</taxon>
        <taxon>Chordata</taxon>
        <taxon>Craniata</taxon>
        <taxon>Vertebrata</taxon>
        <taxon>Euteleostomi</taxon>
        <taxon>Mammalia</taxon>
        <taxon>Eutheria</taxon>
        <taxon>Euarchontoglires</taxon>
        <taxon>Glires</taxon>
        <taxon>Rodentia</taxon>
        <taxon>Myomorpha</taxon>
        <taxon>Muroidea</taxon>
        <taxon>Cricetidae</taxon>
        <taxon>Arvicolinae</taxon>
        <taxon>Microtus</taxon>
    </lineage>
</organism>
<dbReference type="InterPro" id="IPR000504">
    <property type="entry name" value="RRM_dom"/>
</dbReference>
<feature type="domain" description="RRM" evidence="6">
    <location>
        <begin position="111"/>
        <end position="182"/>
    </location>
</feature>
<dbReference type="SUPFAM" id="SSF54928">
    <property type="entry name" value="RNA-binding domain, RBD"/>
    <property type="match status" value="1"/>
</dbReference>
<dbReference type="PANTHER" id="PTHR23236:SF27">
    <property type="entry name" value="EMBRYONIC POLYADENYLATE-BINDING PROTEIN 2"/>
    <property type="match status" value="1"/>
</dbReference>
<dbReference type="GO" id="GO:0008143">
    <property type="term" value="F:poly(A) binding"/>
    <property type="evidence" value="ECO:0007669"/>
    <property type="project" value="TreeGrafter"/>
</dbReference>
<dbReference type="SMART" id="SM00360">
    <property type="entry name" value="RRM"/>
    <property type="match status" value="1"/>
</dbReference>
<dbReference type="GO" id="GO:0005737">
    <property type="term" value="C:cytoplasm"/>
    <property type="evidence" value="ECO:0007669"/>
    <property type="project" value="UniProtKB-SubCell"/>
</dbReference>
<dbReference type="GO" id="GO:0000288">
    <property type="term" value="P:nuclear-transcribed mRNA catabolic process, deadenylation-dependent decay"/>
    <property type="evidence" value="ECO:0007669"/>
    <property type="project" value="TreeGrafter"/>
</dbReference>
<keyword evidence="3 4" id="KW-0694">RNA-binding</keyword>
<accession>A0A8J6KQI6</accession>
<name>A0A8J6KQI6_MICOH</name>
<dbReference type="EMBL" id="JAATJU010027300">
    <property type="protein sequence ID" value="KAH0500572.1"/>
    <property type="molecule type" value="Genomic_DNA"/>
</dbReference>
<keyword evidence="2" id="KW-0963">Cytoplasm</keyword>
<dbReference type="PROSITE" id="PS50102">
    <property type="entry name" value="RRM"/>
    <property type="match status" value="1"/>
</dbReference>
<evidence type="ECO:0000259" key="6">
    <source>
        <dbReference type="PROSITE" id="PS50102"/>
    </source>
</evidence>
<proteinExistence type="predicted"/>
<dbReference type="PANTHER" id="PTHR23236">
    <property type="entry name" value="EUKARYOTIC TRANSLATION INITIATION FACTOR 4B/4H"/>
    <property type="match status" value="1"/>
</dbReference>
<dbReference type="Pfam" id="PF00076">
    <property type="entry name" value="RRM_1"/>
    <property type="match status" value="1"/>
</dbReference>
<feature type="region of interest" description="Disordered" evidence="5">
    <location>
        <begin position="28"/>
        <end position="55"/>
    </location>
</feature>
<evidence type="ECO:0000256" key="1">
    <source>
        <dbReference type="ARBA" id="ARBA00004496"/>
    </source>
</evidence>
<evidence type="ECO:0000256" key="5">
    <source>
        <dbReference type="SAM" id="MobiDB-lite"/>
    </source>
</evidence>
<evidence type="ECO:0000256" key="2">
    <source>
        <dbReference type="ARBA" id="ARBA00022490"/>
    </source>
</evidence>
<dbReference type="AlphaFoldDB" id="A0A8J6KQI6"/>
<evidence type="ECO:0000256" key="4">
    <source>
        <dbReference type="PROSITE-ProRule" id="PRU00176"/>
    </source>
</evidence>
<gene>
    <name evidence="7" type="ORF">LTLLF_107595</name>
</gene>
<comment type="caution">
    <text evidence="7">The sequence shown here is derived from an EMBL/GenBank/DDBJ whole genome shotgun (WGS) entry which is preliminary data.</text>
</comment>
<evidence type="ECO:0000313" key="8">
    <source>
        <dbReference type="Proteomes" id="UP000710432"/>
    </source>
</evidence>
<dbReference type="GO" id="GO:0005634">
    <property type="term" value="C:nucleus"/>
    <property type="evidence" value="ECO:0007669"/>
    <property type="project" value="TreeGrafter"/>
</dbReference>
<dbReference type="Gene3D" id="3.30.70.330">
    <property type="match status" value="1"/>
</dbReference>
<reference evidence="7" key="1">
    <citation type="submission" date="2020-03" db="EMBL/GenBank/DDBJ databases">
        <title>Studies in the Genomics of Life Span.</title>
        <authorList>
            <person name="Glass D."/>
        </authorList>
    </citation>
    <scope>NUCLEOTIDE SEQUENCE</scope>
    <source>
        <strain evidence="7">LTLLF</strain>
        <tissue evidence="7">Muscle</tissue>
    </source>
</reference>
<sequence>MWPFLSNDLFPPPTEAWLQKVFSDPEAQGWGAWGRTEKTPLGPGAGSGTERDEEDEDAGFLLAMLEQENLPKSPVYSQTAPCHDAGKQVWTWTQGCCFPGTSKEKVEADHRSVYVGNVDYGGSAAELEAYFSHCGKIHRVTILCDKFSGHPKGYAYIEFASQSAVHAAVELDESTFRGRTIKGYSCLVTGALLVTGIPAIDSGLYSRLLWPEYW</sequence>
<evidence type="ECO:0000313" key="7">
    <source>
        <dbReference type="EMBL" id="KAH0500572.1"/>
    </source>
</evidence>
<evidence type="ECO:0000256" key="3">
    <source>
        <dbReference type="ARBA" id="ARBA00022884"/>
    </source>
</evidence>